<evidence type="ECO:0000313" key="3">
    <source>
        <dbReference type="Proteomes" id="UP000245959"/>
    </source>
</evidence>
<comment type="caution">
    <text evidence="2">The sequence shown here is derived from an EMBL/GenBank/DDBJ whole genome shotgun (WGS) entry which is preliminary data.</text>
</comment>
<dbReference type="EMBL" id="QEKH01000031">
    <property type="protein sequence ID" value="PVY37301.1"/>
    <property type="molecule type" value="Genomic_DNA"/>
</dbReference>
<gene>
    <name evidence="2" type="ORF">C8D82_13140</name>
</gene>
<organism evidence="2 3">
    <name type="scientific">Victivallis vadensis</name>
    <dbReference type="NCBI Taxonomy" id="172901"/>
    <lineage>
        <taxon>Bacteria</taxon>
        <taxon>Pseudomonadati</taxon>
        <taxon>Lentisphaerota</taxon>
        <taxon>Lentisphaeria</taxon>
        <taxon>Victivallales</taxon>
        <taxon>Victivallaceae</taxon>
        <taxon>Victivallis</taxon>
    </lineage>
</organism>
<protein>
    <submittedName>
        <fullName evidence="2">Uncharacterized protein DUF1835</fullName>
    </submittedName>
</protein>
<dbReference type="AlphaFoldDB" id="A0A2U1ALX2"/>
<dbReference type="Pfam" id="PF08874">
    <property type="entry name" value="DUF1835"/>
    <property type="match status" value="1"/>
</dbReference>
<evidence type="ECO:0000259" key="1">
    <source>
        <dbReference type="Pfam" id="PF08874"/>
    </source>
</evidence>
<dbReference type="InterPro" id="IPR014973">
    <property type="entry name" value="DUF1835"/>
</dbReference>
<keyword evidence="3" id="KW-1185">Reference proteome</keyword>
<feature type="domain" description="DUF1835" evidence="1">
    <location>
        <begin position="61"/>
        <end position="117"/>
    </location>
</feature>
<dbReference type="GeneID" id="78296631"/>
<dbReference type="RefSeq" id="WP_165833135.1">
    <property type="nucleotide sequence ID" value="NZ_CABMMC010000126.1"/>
</dbReference>
<evidence type="ECO:0000313" key="2">
    <source>
        <dbReference type="EMBL" id="PVY37301.1"/>
    </source>
</evidence>
<reference evidence="2 3" key="1">
    <citation type="submission" date="2018-04" db="EMBL/GenBank/DDBJ databases">
        <title>Genomic Encyclopedia of Type Strains, Phase IV (KMG-IV): sequencing the most valuable type-strain genomes for metagenomic binning, comparative biology and taxonomic classification.</title>
        <authorList>
            <person name="Goeker M."/>
        </authorList>
    </citation>
    <scope>NUCLEOTIDE SEQUENCE [LARGE SCALE GENOMIC DNA]</scope>
    <source>
        <strain evidence="2 3">DSM 14823</strain>
    </source>
</reference>
<sequence length="262" mass="29547">MELHIFNGDCAFEAWRSSGGTAAALVWRENYLEGRIPGKAVPPEEFERIRAEELHRLMPELDREKILAELRKMDQAVAGLSGRDSVFLWFDACMYDQIMLSRILFLLENTPARVFLVCEDVVWGEHPELFVEKKPEARLLSGADLRLFASAWEAVAEGEETLRRFPAGEGAGRFPFLAKALARYREEFPGADGLGRSERQLLEIIRSGKHSGPEIFRAAGACEEHPFMGDTMCRRLLEGLAARRLIEIRPGGDSVRYLPAGR</sequence>
<name>A0A2U1ALX2_9BACT</name>
<accession>A0A2U1ALX2</accession>
<proteinExistence type="predicted"/>
<dbReference type="Proteomes" id="UP000245959">
    <property type="component" value="Unassembled WGS sequence"/>
</dbReference>